<dbReference type="EMBL" id="JASVEJ010000039">
    <property type="protein sequence ID" value="MDL5057839.1"/>
    <property type="molecule type" value="Genomic_DNA"/>
</dbReference>
<comment type="subcellular location">
    <subcellularLocation>
        <location evidence="6">Cytoplasm</location>
    </subcellularLocation>
</comment>
<keyword evidence="4 6" id="KW-0808">Transferase</keyword>
<comment type="similarity">
    <text evidence="6">Belongs to the methyltransferase superfamily. RsmI family.</text>
</comment>
<evidence type="ECO:0000256" key="1">
    <source>
        <dbReference type="ARBA" id="ARBA00022490"/>
    </source>
</evidence>
<dbReference type="InterPro" id="IPR018063">
    <property type="entry name" value="SAM_MeTrfase_RsmI_CS"/>
</dbReference>
<dbReference type="InterPro" id="IPR014776">
    <property type="entry name" value="4pyrrole_Mease_sub2"/>
</dbReference>
<evidence type="ECO:0000256" key="3">
    <source>
        <dbReference type="ARBA" id="ARBA00022603"/>
    </source>
</evidence>
<sequence>MSEPVSGKLSIVATPIGNLEDITLRALRILREADVVACEDTRHSGHLLRHFEISKPLVSYHDFNEARRTQELTAQIAQGRKVALISDAGTPGISDPGARIIRAVIAAGLPLEVIPGPSAVIAALVGSGLSTDEFYFGGFLPSKSAQRRNLFSKLLGRTETLCFYESPHRIASCLDDLETVFPARQIVLARELTKLHEQFARGTPAEVRAQFAGRSLKGEMVVLISGAE</sequence>
<dbReference type="Gene3D" id="3.30.950.10">
    <property type="entry name" value="Methyltransferase, Cobalt-precorrin-4 Transmethylase, Domain 2"/>
    <property type="match status" value="1"/>
</dbReference>
<protein>
    <recommendedName>
        <fullName evidence="6">Ribosomal RNA small subunit methyltransferase I</fullName>
        <ecNumber evidence="6">2.1.1.198</ecNumber>
    </recommendedName>
    <alternativeName>
        <fullName evidence="6">16S rRNA 2'-O-ribose C1402 methyltransferase</fullName>
    </alternativeName>
    <alternativeName>
        <fullName evidence="6">rRNA (cytidine-2'-O-)-methyltransferase RsmI</fullName>
    </alternativeName>
</protein>
<reference evidence="8 9" key="1">
    <citation type="submission" date="2023-06" db="EMBL/GenBank/DDBJ databases">
        <title>Whole genome sequence of Oscillatoria calcuttensis NRMC-F 0142.</title>
        <authorList>
            <person name="Shakena Fathima T."/>
            <person name="Muralitharan G."/>
            <person name="Thajuddin N."/>
        </authorList>
    </citation>
    <scope>NUCLEOTIDE SEQUENCE [LARGE SCALE GENOMIC DNA]</scope>
    <source>
        <strain evidence="8 9">NRMC-F 0142</strain>
    </source>
</reference>
<dbReference type="RefSeq" id="WP_284478348.1">
    <property type="nucleotide sequence ID" value="NZ_JASVEJ010000039.1"/>
</dbReference>
<dbReference type="Pfam" id="PF00590">
    <property type="entry name" value="TP_methylase"/>
    <property type="match status" value="1"/>
</dbReference>
<evidence type="ECO:0000256" key="5">
    <source>
        <dbReference type="ARBA" id="ARBA00022691"/>
    </source>
</evidence>
<dbReference type="PANTHER" id="PTHR46111:SF1">
    <property type="entry name" value="RIBOSOMAL RNA SMALL SUBUNIT METHYLTRANSFERASE I"/>
    <property type="match status" value="1"/>
</dbReference>
<dbReference type="EC" id="2.1.1.198" evidence="6"/>
<evidence type="ECO:0000256" key="4">
    <source>
        <dbReference type="ARBA" id="ARBA00022679"/>
    </source>
</evidence>
<evidence type="ECO:0000313" key="9">
    <source>
        <dbReference type="Proteomes" id="UP001230986"/>
    </source>
</evidence>
<keyword evidence="9" id="KW-1185">Reference proteome</keyword>
<feature type="domain" description="Tetrapyrrole methylase" evidence="7">
    <location>
        <begin position="8"/>
        <end position="206"/>
    </location>
</feature>
<dbReference type="HAMAP" id="MF_01877">
    <property type="entry name" value="16SrRNA_methyltr_I"/>
    <property type="match status" value="1"/>
</dbReference>
<evidence type="ECO:0000259" key="7">
    <source>
        <dbReference type="Pfam" id="PF00590"/>
    </source>
</evidence>
<dbReference type="SUPFAM" id="SSF53790">
    <property type="entry name" value="Tetrapyrrole methylase"/>
    <property type="match status" value="1"/>
</dbReference>
<keyword evidence="3 6" id="KW-0489">Methyltransferase</keyword>
<name>A0ABT7M1A1_9CYAN</name>
<accession>A0ABT7M1A1</accession>
<organism evidence="8 9">
    <name type="scientific">Geitlerinema calcuttense NRMC-F 0142</name>
    <dbReference type="NCBI Taxonomy" id="2922238"/>
    <lineage>
        <taxon>Bacteria</taxon>
        <taxon>Bacillati</taxon>
        <taxon>Cyanobacteriota</taxon>
        <taxon>Cyanophyceae</taxon>
        <taxon>Geitlerinematales</taxon>
        <taxon>Geitlerinemataceae</taxon>
        <taxon>Geitlerinema</taxon>
    </lineage>
</organism>
<dbReference type="CDD" id="cd11648">
    <property type="entry name" value="RsmI"/>
    <property type="match status" value="1"/>
</dbReference>
<evidence type="ECO:0000313" key="8">
    <source>
        <dbReference type="EMBL" id="MDL5057839.1"/>
    </source>
</evidence>
<evidence type="ECO:0000256" key="6">
    <source>
        <dbReference type="HAMAP-Rule" id="MF_01877"/>
    </source>
</evidence>
<proteinExistence type="inferred from homology"/>
<dbReference type="InterPro" id="IPR008189">
    <property type="entry name" value="rRNA_ssu_MeTfrase_I"/>
</dbReference>
<dbReference type="PIRSF" id="PIRSF005917">
    <property type="entry name" value="MTase_YraL"/>
    <property type="match status" value="1"/>
</dbReference>
<comment type="caution">
    <text evidence="8">The sequence shown here is derived from an EMBL/GenBank/DDBJ whole genome shotgun (WGS) entry which is preliminary data.</text>
</comment>
<dbReference type="GO" id="GO:0008168">
    <property type="term" value="F:methyltransferase activity"/>
    <property type="evidence" value="ECO:0007669"/>
    <property type="project" value="UniProtKB-KW"/>
</dbReference>
<dbReference type="NCBIfam" id="TIGR00096">
    <property type="entry name" value="16S rRNA (cytidine(1402)-2'-O)-methyltransferase"/>
    <property type="match status" value="1"/>
</dbReference>
<dbReference type="InterPro" id="IPR014777">
    <property type="entry name" value="4pyrrole_Mease_sub1"/>
</dbReference>
<dbReference type="Gene3D" id="3.40.1010.10">
    <property type="entry name" value="Cobalt-precorrin-4 Transmethylase, Domain 1"/>
    <property type="match status" value="1"/>
</dbReference>
<keyword evidence="1 6" id="KW-0963">Cytoplasm</keyword>
<dbReference type="InterPro" id="IPR000878">
    <property type="entry name" value="4pyrrol_Mease"/>
</dbReference>
<dbReference type="PROSITE" id="PS01296">
    <property type="entry name" value="RSMI"/>
    <property type="match status" value="1"/>
</dbReference>
<comment type="catalytic activity">
    <reaction evidence="6">
        <text>cytidine(1402) in 16S rRNA + S-adenosyl-L-methionine = 2'-O-methylcytidine(1402) in 16S rRNA + S-adenosyl-L-homocysteine + H(+)</text>
        <dbReference type="Rhea" id="RHEA:42924"/>
        <dbReference type="Rhea" id="RHEA-COMP:10285"/>
        <dbReference type="Rhea" id="RHEA-COMP:10286"/>
        <dbReference type="ChEBI" id="CHEBI:15378"/>
        <dbReference type="ChEBI" id="CHEBI:57856"/>
        <dbReference type="ChEBI" id="CHEBI:59789"/>
        <dbReference type="ChEBI" id="CHEBI:74495"/>
        <dbReference type="ChEBI" id="CHEBI:82748"/>
        <dbReference type="EC" id="2.1.1.198"/>
    </reaction>
</comment>
<keyword evidence="2 6" id="KW-0698">rRNA processing</keyword>
<evidence type="ECO:0000256" key="2">
    <source>
        <dbReference type="ARBA" id="ARBA00022552"/>
    </source>
</evidence>
<dbReference type="Proteomes" id="UP001230986">
    <property type="component" value="Unassembled WGS sequence"/>
</dbReference>
<keyword evidence="5 6" id="KW-0949">S-adenosyl-L-methionine</keyword>
<gene>
    <name evidence="6 8" type="primary">rsmI</name>
    <name evidence="8" type="ORF">QQ055_10295</name>
</gene>
<dbReference type="GO" id="GO:0032259">
    <property type="term" value="P:methylation"/>
    <property type="evidence" value="ECO:0007669"/>
    <property type="project" value="UniProtKB-KW"/>
</dbReference>
<dbReference type="InterPro" id="IPR035996">
    <property type="entry name" value="4pyrrol_Methylase_sf"/>
</dbReference>
<dbReference type="PANTHER" id="PTHR46111">
    <property type="entry name" value="RIBOSOMAL RNA SMALL SUBUNIT METHYLTRANSFERASE I"/>
    <property type="match status" value="1"/>
</dbReference>
<comment type="function">
    <text evidence="6">Catalyzes the 2'-O-methylation of the ribose of cytidine 1402 (C1402) in 16S rRNA.</text>
</comment>